<comment type="caution">
    <text evidence="1">The sequence shown here is derived from an EMBL/GenBank/DDBJ whole genome shotgun (WGS) entry which is preliminary data.</text>
</comment>
<keyword evidence="2" id="KW-1185">Reference proteome</keyword>
<dbReference type="Proteomes" id="UP000807504">
    <property type="component" value="Unassembled WGS sequence"/>
</dbReference>
<accession>A0A8T0FYN4</accession>
<evidence type="ECO:0000313" key="1">
    <source>
        <dbReference type="EMBL" id="KAF8795375.1"/>
    </source>
</evidence>
<evidence type="ECO:0000313" key="2">
    <source>
        <dbReference type="Proteomes" id="UP000807504"/>
    </source>
</evidence>
<dbReference type="EMBL" id="JABXBU010000002">
    <property type="protein sequence ID" value="KAF8795375.1"/>
    <property type="molecule type" value="Genomic_DNA"/>
</dbReference>
<protein>
    <submittedName>
        <fullName evidence="1">Uncharacterized protein</fullName>
    </submittedName>
</protein>
<gene>
    <name evidence="1" type="ORF">HNY73_003229</name>
</gene>
<dbReference type="AlphaFoldDB" id="A0A8T0FYN4"/>
<reference evidence="1" key="1">
    <citation type="journal article" date="2020" name="bioRxiv">
        <title>Chromosome-level reference genome of the European wasp spider Argiope bruennichi: a resource for studies on range expansion and evolutionary adaptation.</title>
        <authorList>
            <person name="Sheffer M.M."/>
            <person name="Hoppe A."/>
            <person name="Krehenwinkel H."/>
            <person name="Uhl G."/>
            <person name="Kuss A.W."/>
            <person name="Jensen L."/>
            <person name="Jensen C."/>
            <person name="Gillespie R.G."/>
            <person name="Hoff K.J."/>
            <person name="Prost S."/>
        </authorList>
    </citation>
    <scope>NUCLEOTIDE SEQUENCE</scope>
</reference>
<name>A0A8T0FYN4_ARGBR</name>
<organism evidence="1 2">
    <name type="scientific">Argiope bruennichi</name>
    <name type="common">Wasp spider</name>
    <name type="synonym">Aranea bruennichi</name>
    <dbReference type="NCBI Taxonomy" id="94029"/>
    <lineage>
        <taxon>Eukaryota</taxon>
        <taxon>Metazoa</taxon>
        <taxon>Ecdysozoa</taxon>
        <taxon>Arthropoda</taxon>
        <taxon>Chelicerata</taxon>
        <taxon>Arachnida</taxon>
        <taxon>Araneae</taxon>
        <taxon>Araneomorphae</taxon>
        <taxon>Entelegynae</taxon>
        <taxon>Araneoidea</taxon>
        <taxon>Araneidae</taxon>
        <taxon>Argiope</taxon>
    </lineage>
</organism>
<proteinExistence type="predicted"/>
<sequence length="145" mass="17304">MKIWFLLKEICFLWLRVYLTLWVYLSCNHHSQSLCFKNPEILGIKWDDCPARRFYRNMGNWLKSYKESFRVQKYLDDEAGQNEAGTKEGNIWKIIHHQPPWWGGWCGERLIAPSKIPSEEKVLSRACLVLRRIECDSMLFCEETS</sequence>
<reference evidence="1" key="2">
    <citation type="submission" date="2020-06" db="EMBL/GenBank/DDBJ databases">
        <authorList>
            <person name="Sheffer M."/>
        </authorList>
    </citation>
    <scope>NUCLEOTIDE SEQUENCE</scope>
</reference>